<dbReference type="KEGG" id="rhs:A3Q41_01324"/>
<feature type="domain" description="HTH hxlR-type" evidence="4">
    <location>
        <begin position="11"/>
        <end position="106"/>
    </location>
</feature>
<dbReference type="Proteomes" id="UP000076038">
    <property type="component" value="Chromosome"/>
</dbReference>
<dbReference type="GO" id="GO:0003677">
    <property type="term" value="F:DNA binding"/>
    <property type="evidence" value="ECO:0007669"/>
    <property type="project" value="UniProtKB-KW"/>
</dbReference>
<dbReference type="AlphaFoldDB" id="A0A143QJH4"/>
<evidence type="ECO:0000256" key="3">
    <source>
        <dbReference type="ARBA" id="ARBA00023163"/>
    </source>
</evidence>
<dbReference type="PANTHER" id="PTHR33204">
    <property type="entry name" value="TRANSCRIPTIONAL REGULATOR, MARR FAMILY"/>
    <property type="match status" value="1"/>
</dbReference>
<sequence length="150" mass="16861">MRHAELADVPCSISRSLSVLGDRWTLVILKWSFAGVRRFNHFQSAMGISRSRLQDRLDRLVEHDILAKVQTDSTYAEYRLTRKGHDIYPILMAFKDWGDAYMAPDGVPVHYTHRDCGGNAHVRLECDSCGDEITARQVLPAPAAGNPLVP</sequence>
<keyword evidence="1" id="KW-0805">Transcription regulation</keyword>
<protein>
    <submittedName>
        <fullName evidence="5">Putative HTH-type transcriptional regulator</fullName>
    </submittedName>
</protein>
<dbReference type="InterPro" id="IPR036388">
    <property type="entry name" value="WH-like_DNA-bd_sf"/>
</dbReference>
<dbReference type="InterPro" id="IPR002577">
    <property type="entry name" value="HTH_HxlR"/>
</dbReference>
<evidence type="ECO:0000256" key="2">
    <source>
        <dbReference type="ARBA" id="ARBA00023125"/>
    </source>
</evidence>
<dbReference type="PANTHER" id="PTHR33204:SF36">
    <property type="entry name" value="TRANSCRIPTIONAL REGULATORY PROTEIN"/>
    <property type="match status" value="1"/>
</dbReference>
<accession>A0A143QJH4</accession>
<organism evidence="5 6">
    <name type="scientific">Rhodococcoides fascians</name>
    <name type="common">Rhodococcus fascians</name>
    <dbReference type="NCBI Taxonomy" id="1828"/>
    <lineage>
        <taxon>Bacteria</taxon>
        <taxon>Bacillati</taxon>
        <taxon>Actinomycetota</taxon>
        <taxon>Actinomycetes</taxon>
        <taxon>Mycobacteriales</taxon>
        <taxon>Nocardiaceae</taxon>
        <taxon>Rhodococcoides</taxon>
    </lineage>
</organism>
<evidence type="ECO:0000259" key="4">
    <source>
        <dbReference type="PROSITE" id="PS51118"/>
    </source>
</evidence>
<dbReference type="PATRIC" id="fig|1653479.3.peg.1337"/>
<keyword evidence="3" id="KW-0804">Transcription</keyword>
<dbReference type="OrthoDB" id="5183359at2"/>
<dbReference type="RefSeq" id="WP_032374170.1">
    <property type="nucleotide sequence ID" value="NZ_CP015220.1"/>
</dbReference>
<evidence type="ECO:0000313" key="5">
    <source>
        <dbReference type="EMBL" id="AMY22632.1"/>
    </source>
</evidence>
<dbReference type="Pfam" id="PF01638">
    <property type="entry name" value="HxlR"/>
    <property type="match status" value="1"/>
</dbReference>
<dbReference type="Gene3D" id="1.10.10.10">
    <property type="entry name" value="Winged helix-like DNA-binding domain superfamily/Winged helix DNA-binding domain"/>
    <property type="match status" value="1"/>
</dbReference>
<dbReference type="EMBL" id="CP015220">
    <property type="protein sequence ID" value="AMY22632.1"/>
    <property type="molecule type" value="Genomic_DNA"/>
</dbReference>
<evidence type="ECO:0000313" key="6">
    <source>
        <dbReference type="Proteomes" id="UP000076038"/>
    </source>
</evidence>
<keyword evidence="2" id="KW-0238">DNA-binding</keyword>
<dbReference type="SUPFAM" id="SSF46785">
    <property type="entry name" value="Winged helix' DNA-binding domain"/>
    <property type="match status" value="1"/>
</dbReference>
<reference evidence="6" key="2">
    <citation type="submission" date="2016-04" db="EMBL/GenBank/DDBJ databases">
        <title>Complete Genome and Plasmid Sequences for Rhodococcus fascians D188 and Draft Sequences for Rhodococcus spp. Isolates PBTS 1 and PBTS 2.</title>
        <authorList>
            <person name="Stamer R."/>
            <person name="Vereecke D."/>
            <person name="Zhang Y."/>
            <person name="Schilkey F."/>
            <person name="Devitt N."/>
            <person name="Randall J."/>
        </authorList>
    </citation>
    <scope>NUCLEOTIDE SEQUENCE [LARGE SCALE GENOMIC DNA]</scope>
    <source>
        <strain evidence="6">PBTS2</strain>
    </source>
</reference>
<proteinExistence type="predicted"/>
<dbReference type="PROSITE" id="PS51118">
    <property type="entry name" value="HTH_HXLR"/>
    <property type="match status" value="1"/>
</dbReference>
<keyword evidence="6" id="KW-1185">Reference proteome</keyword>
<reference evidence="5 6" key="1">
    <citation type="journal article" date="2016" name="Genome Announc.">
        <title>Complete Genome and Plasmid Sequences for Rhodococcus fascians D188 and Draft Sequences for Rhodococcus Isolates PBTS 1 and PBTS 2.</title>
        <authorList>
            <person name="Stamler R.A."/>
            <person name="Vereecke D."/>
            <person name="Zhang Y."/>
            <person name="Schilkey F."/>
            <person name="Devitt N."/>
            <person name="Randall J.J."/>
        </authorList>
    </citation>
    <scope>NUCLEOTIDE SEQUENCE [LARGE SCALE GENOMIC DNA]</scope>
    <source>
        <strain evidence="5 6">PBTS2</strain>
    </source>
</reference>
<name>A0A143QJH4_RHOFA</name>
<gene>
    <name evidence="5" type="ORF">A3Q41_01324</name>
</gene>
<dbReference type="InterPro" id="IPR036390">
    <property type="entry name" value="WH_DNA-bd_sf"/>
</dbReference>
<evidence type="ECO:0000256" key="1">
    <source>
        <dbReference type="ARBA" id="ARBA00023015"/>
    </source>
</evidence>